<dbReference type="Pfam" id="PF01258">
    <property type="entry name" value="zf-dskA_traR"/>
    <property type="match status" value="1"/>
</dbReference>
<evidence type="ECO:0000256" key="3">
    <source>
        <dbReference type="ARBA" id="ARBA00022833"/>
    </source>
</evidence>
<accession>A0A6L5EF93</accession>
<dbReference type="PANTHER" id="PTHR38777:SF1">
    <property type="entry name" value="DNAK SUPPRESSOR PROTEIN"/>
    <property type="match status" value="1"/>
</dbReference>
<reference evidence="6 7" key="1">
    <citation type="submission" date="2019-10" db="EMBL/GenBank/DDBJ databases">
        <title>Characterization of a new Citrobacter species.</title>
        <authorList>
            <person name="Goncalves Ribeiro T."/>
            <person name="Izdebski R."/>
            <person name="Urbanowicz P."/>
            <person name="Carmeli Y."/>
            <person name="Gniadkowski M."/>
            <person name="Peixe L."/>
        </authorList>
    </citation>
    <scope>NUCLEOTIDE SEQUENCE [LARGE SCALE GENOMIC DNA]</scope>
    <source>
        <strain evidence="6 7">NMI7905_11</strain>
    </source>
</reference>
<gene>
    <name evidence="6" type="ORF">GBB84_25115</name>
</gene>
<keyword evidence="3" id="KW-0862">Zinc</keyword>
<dbReference type="PANTHER" id="PTHR38777">
    <property type="entry name" value="FELS-2 PROPHAGE PROTEIN"/>
    <property type="match status" value="1"/>
</dbReference>
<keyword evidence="2" id="KW-0863">Zinc-finger</keyword>
<dbReference type="RefSeq" id="WP_053071108.1">
    <property type="nucleotide sequence ID" value="NZ_WHIY01000025.1"/>
</dbReference>
<evidence type="ECO:0000256" key="4">
    <source>
        <dbReference type="PROSITE-ProRule" id="PRU00510"/>
    </source>
</evidence>
<feature type="domain" description="Zinc finger DksA/TraR C4-type" evidence="5">
    <location>
        <begin position="33"/>
        <end position="63"/>
    </location>
</feature>
<dbReference type="GO" id="GO:1900378">
    <property type="term" value="P:positive regulation of secondary metabolite biosynthetic process"/>
    <property type="evidence" value="ECO:0007669"/>
    <property type="project" value="TreeGrafter"/>
</dbReference>
<dbReference type="Gene3D" id="1.20.120.910">
    <property type="entry name" value="DksA, coiled-coil domain"/>
    <property type="match status" value="1"/>
</dbReference>
<dbReference type="InterPro" id="IPR000962">
    <property type="entry name" value="Znf_DskA_TraR"/>
</dbReference>
<name>A0A6L5EF93_9ENTR</name>
<evidence type="ECO:0000313" key="6">
    <source>
        <dbReference type="EMBL" id="MPQ54172.1"/>
    </source>
</evidence>
<evidence type="ECO:0000256" key="2">
    <source>
        <dbReference type="ARBA" id="ARBA00022771"/>
    </source>
</evidence>
<protein>
    <submittedName>
        <fullName evidence="6">TraR/DksA family transcriptional regulator</fullName>
    </submittedName>
</protein>
<proteinExistence type="predicted"/>
<dbReference type="GO" id="GO:0008270">
    <property type="term" value="F:zinc ion binding"/>
    <property type="evidence" value="ECO:0007669"/>
    <property type="project" value="UniProtKB-KW"/>
</dbReference>
<dbReference type="SUPFAM" id="SSF57716">
    <property type="entry name" value="Glucocorticoid receptor-like (DNA-binding domain)"/>
    <property type="match status" value="1"/>
</dbReference>
<evidence type="ECO:0000256" key="1">
    <source>
        <dbReference type="ARBA" id="ARBA00022723"/>
    </source>
</evidence>
<comment type="caution">
    <text evidence="6">The sequence shown here is derived from an EMBL/GenBank/DDBJ whole genome shotgun (WGS) entry which is preliminary data.</text>
</comment>
<dbReference type="AlphaFoldDB" id="A0A6L5EF93"/>
<dbReference type="PROSITE" id="PS51128">
    <property type="entry name" value="ZF_DKSA_2"/>
    <property type="match status" value="1"/>
</dbReference>
<feature type="zinc finger region" description="dksA C4-type" evidence="4">
    <location>
        <begin position="34"/>
        <end position="58"/>
    </location>
</feature>
<organism evidence="6 7">
    <name type="scientific">Citrobacter telavivensis</name>
    <dbReference type="NCBI Taxonomy" id="2653932"/>
    <lineage>
        <taxon>Bacteria</taxon>
        <taxon>Pseudomonadati</taxon>
        <taxon>Pseudomonadota</taxon>
        <taxon>Gammaproteobacteria</taxon>
        <taxon>Enterobacterales</taxon>
        <taxon>Enterobacteriaceae</taxon>
        <taxon>Citrobacter</taxon>
    </lineage>
</organism>
<keyword evidence="1" id="KW-0479">Metal-binding</keyword>
<dbReference type="Proteomes" id="UP000475079">
    <property type="component" value="Unassembled WGS sequence"/>
</dbReference>
<sequence length="79" mass="8953">MPDICDRANEEMMFLASLRQQNYSAPLRPSATHCVSCYAPIPERRREALPGVQTCADCQSASEDVLNRRRRLFAITPAR</sequence>
<evidence type="ECO:0000259" key="5">
    <source>
        <dbReference type="Pfam" id="PF01258"/>
    </source>
</evidence>
<keyword evidence="7" id="KW-1185">Reference proteome</keyword>
<evidence type="ECO:0000313" key="7">
    <source>
        <dbReference type="Proteomes" id="UP000475079"/>
    </source>
</evidence>
<dbReference type="EMBL" id="WHIY01000025">
    <property type="protein sequence ID" value="MPQ54172.1"/>
    <property type="molecule type" value="Genomic_DNA"/>
</dbReference>